<feature type="compositionally biased region" description="Basic and acidic residues" evidence="1">
    <location>
        <begin position="279"/>
        <end position="295"/>
    </location>
</feature>
<dbReference type="Proteomes" id="UP001305779">
    <property type="component" value="Unassembled WGS sequence"/>
</dbReference>
<name>A0ABR0EGS6_ZASCE</name>
<feature type="compositionally biased region" description="Polar residues" evidence="1">
    <location>
        <begin position="363"/>
        <end position="373"/>
    </location>
</feature>
<feature type="region of interest" description="Disordered" evidence="1">
    <location>
        <begin position="178"/>
        <end position="451"/>
    </location>
</feature>
<reference evidence="2 3" key="1">
    <citation type="journal article" date="2023" name="G3 (Bethesda)">
        <title>A chromosome-level genome assembly of Zasmidium syzygii isolated from banana leaves.</title>
        <authorList>
            <person name="van Westerhoven A.C."/>
            <person name="Mehrabi R."/>
            <person name="Talebi R."/>
            <person name="Steentjes M.B.F."/>
            <person name="Corcolon B."/>
            <person name="Chong P.A."/>
            <person name="Kema G.H.J."/>
            <person name="Seidl M.F."/>
        </authorList>
    </citation>
    <scope>NUCLEOTIDE SEQUENCE [LARGE SCALE GENOMIC DNA]</scope>
    <source>
        <strain evidence="2 3">P124</strain>
    </source>
</reference>
<keyword evidence="3" id="KW-1185">Reference proteome</keyword>
<feature type="compositionally biased region" description="Basic and acidic residues" evidence="1">
    <location>
        <begin position="425"/>
        <end position="445"/>
    </location>
</feature>
<feature type="compositionally biased region" description="Basic and acidic residues" evidence="1">
    <location>
        <begin position="331"/>
        <end position="362"/>
    </location>
</feature>
<gene>
    <name evidence="2" type="ORF">PRZ48_008462</name>
</gene>
<dbReference type="EMBL" id="JAXOVC010000006">
    <property type="protein sequence ID" value="KAK4500273.1"/>
    <property type="molecule type" value="Genomic_DNA"/>
</dbReference>
<accession>A0ABR0EGS6</accession>
<evidence type="ECO:0000313" key="2">
    <source>
        <dbReference type="EMBL" id="KAK4500273.1"/>
    </source>
</evidence>
<feature type="compositionally biased region" description="Basic and acidic residues" evidence="1">
    <location>
        <begin position="206"/>
        <end position="235"/>
    </location>
</feature>
<feature type="compositionally biased region" description="Basic and acidic residues" evidence="1">
    <location>
        <begin position="244"/>
        <end position="260"/>
    </location>
</feature>
<sequence length="467" mass="50733">MAVQGWTPINYIVAGTDDDGNDILGVVQLPLVPPKRRPPVCQCLGHDLLTHNHAAEWEEYERASSTSPPKPARSPTGAPKKSRAVPQAKYQDYPADTTEQEMINGDPSLLTGDNLYRIAQKYSMAELANAINASHNTTIVTSSMLVNRLQRAVDSKAKREGKTRGDVREELRQAQLANGVALNGRQRKSGGGEGEEQKGGKKRKADGKGGEKESTKKRKSGEVGDIREMFEKRIAAGEGLGDQVAKKQNNDAVRGVEEPARQQPPKGDSEVNSVTNKTADADPAKDVVWERKADTSGEVTNMVGNEAVDTGGQLGEVVTNRKPVGSSEALDSAKHKTDANGQDRKAAEKPKDEAEDKVDEIVKQNSAPQGTVEESSKKPTTDADSDTFETVKNAVKMPGKKRKSDTGAEENEVVKKQKTTAKPALESKQDDMTEKESNPEKENVVPKKQTKPFREVTASGFIMWNID</sequence>
<proteinExistence type="predicted"/>
<evidence type="ECO:0000313" key="3">
    <source>
        <dbReference type="Proteomes" id="UP001305779"/>
    </source>
</evidence>
<organism evidence="2 3">
    <name type="scientific">Zasmidium cellare</name>
    <name type="common">Wine cellar mold</name>
    <name type="synonym">Racodium cellare</name>
    <dbReference type="NCBI Taxonomy" id="395010"/>
    <lineage>
        <taxon>Eukaryota</taxon>
        <taxon>Fungi</taxon>
        <taxon>Dikarya</taxon>
        <taxon>Ascomycota</taxon>
        <taxon>Pezizomycotina</taxon>
        <taxon>Dothideomycetes</taxon>
        <taxon>Dothideomycetidae</taxon>
        <taxon>Mycosphaerellales</taxon>
        <taxon>Mycosphaerellaceae</taxon>
        <taxon>Zasmidium</taxon>
    </lineage>
</organism>
<feature type="region of interest" description="Disordered" evidence="1">
    <location>
        <begin position="59"/>
        <end position="88"/>
    </location>
</feature>
<evidence type="ECO:0000256" key="1">
    <source>
        <dbReference type="SAM" id="MobiDB-lite"/>
    </source>
</evidence>
<comment type="caution">
    <text evidence="2">The sequence shown here is derived from an EMBL/GenBank/DDBJ whole genome shotgun (WGS) entry which is preliminary data.</text>
</comment>
<protein>
    <submittedName>
        <fullName evidence="2">Uncharacterized protein</fullName>
    </submittedName>
</protein>